<reference evidence="7" key="1">
    <citation type="journal article" date="2010" name="Nature">
        <title>The Amphimedon queenslandica genome and the evolution of animal complexity.</title>
        <authorList>
            <person name="Srivastava M."/>
            <person name="Simakov O."/>
            <person name="Chapman J."/>
            <person name="Fahey B."/>
            <person name="Gauthier M.E."/>
            <person name="Mitros T."/>
            <person name="Richards G.S."/>
            <person name="Conaco C."/>
            <person name="Dacre M."/>
            <person name="Hellsten U."/>
            <person name="Larroux C."/>
            <person name="Putnam N.H."/>
            <person name="Stanke M."/>
            <person name="Adamska M."/>
            <person name="Darling A."/>
            <person name="Degnan S.M."/>
            <person name="Oakley T.H."/>
            <person name="Plachetzki D.C."/>
            <person name="Zhai Y."/>
            <person name="Adamski M."/>
            <person name="Calcino A."/>
            <person name="Cummins S.F."/>
            <person name="Goodstein D.M."/>
            <person name="Harris C."/>
            <person name="Jackson D.J."/>
            <person name="Leys S.P."/>
            <person name="Shu S."/>
            <person name="Woodcroft B.J."/>
            <person name="Vervoort M."/>
            <person name="Kosik K.S."/>
            <person name="Manning G."/>
            <person name="Degnan B.M."/>
            <person name="Rokhsar D.S."/>
        </authorList>
    </citation>
    <scope>NUCLEOTIDE SEQUENCE [LARGE SCALE GENOMIC DNA]</scope>
</reference>
<feature type="transmembrane region" description="Helical" evidence="5">
    <location>
        <begin position="80"/>
        <end position="101"/>
    </location>
</feature>
<dbReference type="RefSeq" id="XP_019856231.1">
    <property type="nucleotide sequence ID" value="XM_020000672.1"/>
</dbReference>
<evidence type="ECO:0000256" key="1">
    <source>
        <dbReference type="ARBA" id="ARBA00004141"/>
    </source>
</evidence>
<dbReference type="InterPro" id="IPR016817">
    <property type="entry name" value="MannP-dilichol_defect-1"/>
</dbReference>
<dbReference type="AlphaFoldDB" id="A0AAN0JHF9"/>
<sequence>MIIFISFKNMANDDLYLTISRALSYSVIVLSLLAKLPQVWRTYSAKSSRGMSTRGQWLELIAYQIGISYAYYYGYHITTYLDVIVCATQSSLILIMILYYNNQFNFENILLIALFFLFIILSLLLLIPPSLLYIFVLSGIPVSAGSKLLQIYSLYKSKNSADVSTATWTIVTYCCMARVYSLSIEISGEYAIIYNYAISALLNSIIVFQCFLYSQKKTKQF</sequence>
<protein>
    <recommendedName>
        <fullName evidence="8">Solute carrier family 66 member 3</fullName>
    </recommendedName>
</protein>
<organism evidence="6 7">
    <name type="scientific">Amphimedon queenslandica</name>
    <name type="common">Sponge</name>
    <dbReference type="NCBI Taxonomy" id="400682"/>
    <lineage>
        <taxon>Eukaryota</taxon>
        <taxon>Metazoa</taxon>
        <taxon>Porifera</taxon>
        <taxon>Demospongiae</taxon>
        <taxon>Heteroscleromorpha</taxon>
        <taxon>Haplosclerida</taxon>
        <taxon>Niphatidae</taxon>
        <taxon>Amphimedon</taxon>
    </lineage>
</organism>
<dbReference type="Pfam" id="PF04193">
    <property type="entry name" value="PQ-loop"/>
    <property type="match status" value="1"/>
</dbReference>
<dbReference type="InterPro" id="IPR006603">
    <property type="entry name" value="PQ-loop_rpt"/>
</dbReference>
<evidence type="ECO:0000256" key="2">
    <source>
        <dbReference type="ARBA" id="ARBA00022692"/>
    </source>
</evidence>
<evidence type="ECO:0000256" key="5">
    <source>
        <dbReference type="SAM" id="Phobius"/>
    </source>
</evidence>
<dbReference type="KEGG" id="aqu:105313963"/>
<feature type="transmembrane region" description="Helical" evidence="5">
    <location>
        <begin position="15"/>
        <end position="36"/>
    </location>
</feature>
<keyword evidence="3 5" id="KW-1133">Transmembrane helix</keyword>
<feature type="transmembrane region" description="Helical" evidence="5">
    <location>
        <begin position="57"/>
        <end position="74"/>
    </location>
</feature>
<keyword evidence="7" id="KW-1185">Reference proteome</keyword>
<dbReference type="EnsemblMetazoa" id="XM_020000672.1">
    <property type="protein sequence ID" value="XP_019856231.1"/>
    <property type="gene ID" value="LOC105313963"/>
</dbReference>
<feature type="transmembrane region" description="Helical" evidence="5">
    <location>
        <begin position="132"/>
        <end position="149"/>
    </location>
</feature>
<dbReference type="GO" id="GO:0016020">
    <property type="term" value="C:membrane"/>
    <property type="evidence" value="ECO:0007669"/>
    <property type="project" value="UniProtKB-SubCell"/>
</dbReference>
<keyword evidence="4 5" id="KW-0472">Membrane</keyword>
<dbReference type="GeneID" id="105313963"/>
<evidence type="ECO:0008006" key="8">
    <source>
        <dbReference type="Google" id="ProtNLM"/>
    </source>
</evidence>
<evidence type="ECO:0000256" key="4">
    <source>
        <dbReference type="ARBA" id="ARBA00023136"/>
    </source>
</evidence>
<name>A0AAN0JHF9_AMPQE</name>
<comment type="subcellular location">
    <subcellularLocation>
        <location evidence="1">Membrane</location>
        <topology evidence="1">Multi-pass membrane protein</topology>
    </subcellularLocation>
</comment>
<feature type="transmembrane region" description="Helical" evidence="5">
    <location>
        <begin position="108"/>
        <end position="126"/>
    </location>
</feature>
<reference evidence="6" key="2">
    <citation type="submission" date="2024-06" db="UniProtKB">
        <authorList>
            <consortium name="EnsemblMetazoa"/>
        </authorList>
    </citation>
    <scope>IDENTIFICATION</scope>
</reference>
<dbReference type="Gene3D" id="1.20.1280.290">
    <property type="match status" value="2"/>
</dbReference>
<accession>A0AAN0JHF9</accession>
<dbReference type="PANTHER" id="PTHR12226:SF3">
    <property type="entry name" value="SOLUTE CARRIER FAMILY 66 MEMBER 3"/>
    <property type="match status" value="1"/>
</dbReference>
<evidence type="ECO:0000313" key="6">
    <source>
        <dbReference type="EnsemblMetazoa" id="XP_019856231.1"/>
    </source>
</evidence>
<feature type="transmembrane region" description="Helical" evidence="5">
    <location>
        <begin position="161"/>
        <end position="180"/>
    </location>
</feature>
<proteinExistence type="predicted"/>
<feature type="transmembrane region" description="Helical" evidence="5">
    <location>
        <begin position="192"/>
        <end position="213"/>
    </location>
</feature>
<keyword evidence="2 5" id="KW-0812">Transmembrane</keyword>
<evidence type="ECO:0000313" key="7">
    <source>
        <dbReference type="Proteomes" id="UP000007879"/>
    </source>
</evidence>
<evidence type="ECO:0000256" key="3">
    <source>
        <dbReference type="ARBA" id="ARBA00022989"/>
    </source>
</evidence>
<dbReference type="PANTHER" id="PTHR12226">
    <property type="entry name" value="MANNOSE-P-DOLICHOL UTILIZATION DEFECT 1 LEC35 -RELATED"/>
    <property type="match status" value="1"/>
</dbReference>
<dbReference type="Proteomes" id="UP000007879">
    <property type="component" value="Unassembled WGS sequence"/>
</dbReference>